<organism evidence="1 2">
    <name type="scientific">Hyperthermus butylicus (strain DSM 5456 / JCM 9403 / PLM1-5)</name>
    <dbReference type="NCBI Taxonomy" id="415426"/>
    <lineage>
        <taxon>Archaea</taxon>
        <taxon>Thermoproteota</taxon>
        <taxon>Thermoprotei</taxon>
        <taxon>Desulfurococcales</taxon>
        <taxon>Pyrodictiaceae</taxon>
        <taxon>Hyperthermus</taxon>
    </lineage>
</organism>
<dbReference type="KEGG" id="hbu:Hbut_0378"/>
<dbReference type="InterPro" id="IPR034096">
    <property type="entry name" value="AAMDC"/>
</dbReference>
<dbReference type="Proteomes" id="UP000002593">
    <property type="component" value="Chromosome"/>
</dbReference>
<dbReference type="EnsemblBacteria" id="ABM80249">
    <property type="protein sequence ID" value="ABM80249"/>
    <property type="gene ID" value="Hbut_0378"/>
</dbReference>
<dbReference type="RefSeq" id="WP_011821567.1">
    <property type="nucleotide sequence ID" value="NC_008818.1"/>
</dbReference>
<sequence length="129" mass="14563">MKLCPASTGFGYIILGGHKYDHDIVVYPDGSTTRREKTLSKPEADLYNHTPLSRRELDFYLSKVDSVDCVIIGTGQRGAMKVTPEAMEKLAELEKQGVRVFIDITPRIVEMCHELEKCRKPLIVIHVTC</sequence>
<reference evidence="1 2" key="1">
    <citation type="journal article" date="2007" name="Archaea">
        <title>The genome of Hyperthermus butylicus: a sulfur-reducing, peptide fermenting, neutrophilic Crenarchaeote growing up to 108 degrees C.</title>
        <authorList>
            <person name="Brugger K."/>
            <person name="Chen L."/>
            <person name="Stark M."/>
            <person name="Zibat A."/>
            <person name="Redder P."/>
            <person name="Ruepp A."/>
            <person name="Awayez M."/>
            <person name="She Q."/>
            <person name="Garrett R.A."/>
            <person name="Klenk H.P."/>
        </authorList>
    </citation>
    <scope>NUCLEOTIDE SEQUENCE [LARGE SCALE GENOMIC DNA]</scope>
    <source>
        <strain evidence="2">DSM 5456 / JCM 9403 / PLM1-5</strain>
    </source>
</reference>
<evidence type="ECO:0000313" key="2">
    <source>
        <dbReference type="Proteomes" id="UP000002593"/>
    </source>
</evidence>
<dbReference type="InterPro" id="IPR007523">
    <property type="entry name" value="NDUFAF3/AAMDC"/>
</dbReference>
<dbReference type="GeneID" id="4782658"/>
<dbReference type="SUPFAM" id="SSF64076">
    <property type="entry name" value="MTH938-like"/>
    <property type="match status" value="1"/>
</dbReference>
<name>A2BJT8_HYPBU</name>
<dbReference type="eggNOG" id="arCOG04337">
    <property type="taxonomic scope" value="Archaea"/>
</dbReference>
<gene>
    <name evidence="1" type="ordered locus">Hbut_0378</name>
</gene>
<dbReference type="AlphaFoldDB" id="A2BJT8"/>
<dbReference type="EMBL" id="CP000493">
    <property type="protein sequence ID" value="ABM80249.1"/>
    <property type="molecule type" value="Genomic_DNA"/>
</dbReference>
<dbReference type="Gene3D" id="3.40.1230.10">
    <property type="entry name" value="MTH938-like"/>
    <property type="match status" value="1"/>
</dbReference>
<dbReference type="HOGENOM" id="CLU_074390_5_0_2"/>
<keyword evidence="2" id="KW-1185">Reference proteome</keyword>
<dbReference type="Pfam" id="PF04430">
    <property type="entry name" value="DUF498"/>
    <property type="match status" value="1"/>
</dbReference>
<proteinExistence type="predicted"/>
<dbReference type="OrthoDB" id="117324at2157"/>
<dbReference type="CDD" id="cd05126">
    <property type="entry name" value="Mth938"/>
    <property type="match status" value="1"/>
</dbReference>
<dbReference type="STRING" id="415426.Hbut_0378"/>
<protein>
    <submittedName>
        <fullName evidence="1">Uncharacterized protein</fullName>
    </submittedName>
</protein>
<accession>A2BJT8</accession>
<dbReference type="InterPro" id="IPR036748">
    <property type="entry name" value="MTH938-like_sf"/>
</dbReference>
<evidence type="ECO:0000313" key="1">
    <source>
        <dbReference type="EMBL" id="ABM80249.1"/>
    </source>
</evidence>